<evidence type="ECO:0000256" key="3">
    <source>
        <dbReference type="ARBA" id="ARBA00022617"/>
    </source>
</evidence>
<name>A0A9P4HUD8_9PEZI</name>
<dbReference type="GO" id="GO:0005506">
    <property type="term" value="F:iron ion binding"/>
    <property type="evidence" value="ECO:0007669"/>
    <property type="project" value="InterPro"/>
</dbReference>
<dbReference type="PRINTS" id="PR01239">
    <property type="entry name" value="EP450IICYP52"/>
</dbReference>
<dbReference type="PANTHER" id="PTHR24287">
    <property type="entry name" value="P450, PUTATIVE (EUROFUNG)-RELATED"/>
    <property type="match status" value="1"/>
</dbReference>
<evidence type="ECO:0000313" key="12">
    <source>
        <dbReference type="Proteomes" id="UP000799776"/>
    </source>
</evidence>
<dbReference type="SUPFAM" id="SSF48264">
    <property type="entry name" value="Cytochrome P450"/>
    <property type="match status" value="1"/>
</dbReference>
<sequence>MIASSSPFLVYFLLILTTIFYLTKITTTFVRRRHLVRLHACKPPPKLPTSDILGLNTVKHSYTSHQNHTYLQLSQRRFRDHGTTFAATLLPGGNPVINTIDPRNIQSILARNFGDWELGSQRRSAFEPLLGKGIFCADGHAWSGSRKMLRPYFARDQIADMELFERHFQALLRCVPVSVDGISANTELSELFFQFTLDVATELFFGESCCSLQVGTKERKFEEVEFRDAFNRAQRTIANNVVVGFWAKFLGKRGQFRDDCRRVHAFVDGYVNNFIGKRARLGPKKSESGDNSKTVEKSVLLEELCQQTSDRKQVRSELVNILVAGRDTTASLLSNFWFVLAREPRVWEKLKEEVSQLQGTEITLTNLKELKYLRQCLKESLRLHPPVPINTRQARVDTVIPVGGGDDGSSPIFVPAGTRVGYNVYAMHRRPDFFGPDAETFVPERWDELRPGWEFLPFNGGPRICLGQQLALTEASYVTVRLLQEFDGVEADGGVPWTEMLTLTCSPVDSTRVRFRKK</sequence>
<dbReference type="PRINTS" id="PR00385">
    <property type="entry name" value="P450"/>
</dbReference>
<dbReference type="InterPro" id="IPR047146">
    <property type="entry name" value="Cyt_P450_E_CYP52_fungi"/>
</dbReference>
<feature type="binding site" description="axial binding residue" evidence="8">
    <location>
        <position position="465"/>
    </location>
    <ligand>
        <name>heme</name>
        <dbReference type="ChEBI" id="CHEBI:30413"/>
    </ligand>
    <ligandPart>
        <name>Fe</name>
        <dbReference type="ChEBI" id="CHEBI:18248"/>
    </ligandPart>
</feature>
<dbReference type="PRINTS" id="PR00464">
    <property type="entry name" value="EP450II"/>
</dbReference>
<dbReference type="OrthoDB" id="1470350at2759"/>
<dbReference type="InterPro" id="IPR002402">
    <property type="entry name" value="Cyt_P450_E_grp-II"/>
</dbReference>
<evidence type="ECO:0000256" key="10">
    <source>
        <dbReference type="SAM" id="Phobius"/>
    </source>
</evidence>
<dbReference type="InterPro" id="IPR017972">
    <property type="entry name" value="Cyt_P450_CS"/>
</dbReference>
<dbReference type="InterPro" id="IPR001128">
    <property type="entry name" value="Cyt_P450"/>
</dbReference>
<comment type="similarity">
    <text evidence="2 9">Belongs to the cytochrome P450 family.</text>
</comment>
<dbReference type="InterPro" id="IPR036396">
    <property type="entry name" value="Cyt_P450_sf"/>
</dbReference>
<evidence type="ECO:0000256" key="2">
    <source>
        <dbReference type="ARBA" id="ARBA00010617"/>
    </source>
</evidence>
<dbReference type="InterPro" id="IPR002974">
    <property type="entry name" value="Cyt_P450_E_CYP52_ascomycetes"/>
</dbReference>
<evidence type="ECO:0000256" key="7">
    <source>
        <dbReference type="ARBA" id="ARBA00023033"/>
    </source>
</evidence>
<comment type="caution">
    <text evidence="11">The sequence shown here is derived from an EMBL/GenBank/DDBJ whole genome shotgun (WGS) entry which is preliminary data.</text>
</comment>
<accession>A0A9P4HUD8</accession>
<keyword evidence="10" id="KW-0812">Transmembrane</keyword>
<keyword evidence="10" id="KW-0472">Membrane</keyword>
<dbReference type="CDD" id="cd11063">
    <property type="entry name" value="CYP52"/>
    <property type="match status" value="1"/>
</dbReference>
<evidence type="ECO:0000256" key="1">
    <source>
        <dbReference type="ARBA" id="ARBA00001971"/>
    </source>
</evidence>
<evidence type="ECO:0000256" key="6">
    <source>
        <dbReference type="ARBA" id="ARBA00023004"/>
    </source>
</evidence>
<evidence type="ECO:0000256" key="5">
    <source>
        <dbReference type="ARBA" id="ARBA00023002"/>
    </source>
</evidence>
<dbReference type="Gene3D" id="1.10.630.10">
    <property type="entry name" value="Cytochrome P450"/>
    <property type="match status" value="1"/>
</dbReference>
<comment type="cofactor">
    <cofactor evidence="1 8">
        <name>heme</name>
        <dbReference type="ChEBI" id="CHEBI:30413"/>
    </cofactor>
</comment>
<dbReference type="GO" id="GO:0020037">
    <property type="term" value="F:heme binding"/>
    <property type="evidence" value="ECO:0007669"/>
    <property type="project" value="InterPro"/>
</dbReference>
<organism evidence="11 12">
    <name type="scientific">Saccharata proteae CBS 121410</name>
    <dbReference type="NCBI Taxonomy" id="1314787"/>
    <lineage>
        <taxon>Eukaryota</taxon>
        <taxon>Fungi</taxon>
        <taxon>Dikarya</taxon>
        <taxon>Ascomycota</taxon>
        <taxon>Pezizomycotina</taxon>
        <taxon>Dothideomycetes</taxon>
        <taxon>Dothideomycetes incertae sedis</taxon>
        <taxon>Botryosphaeriales</taxon>
        <taxon>Saccharataceae</taxon>
        <taxon>Saccharata</taxon>
    </lineage>
</organism>
<keyword evidence="12" id="KW-1185">Reference proteome</keyword>
<keyword evidence="6 8" id="KW-0408">Iron</keyword>
<dbReference type="PANTHER" id="PTHR24287:SF17">
    <property type="entry name" value="P450, PUTATIVE (EUROFUNG)-RELATED"/>
    <property type="match status" value="1"/>
</dbReference>
<dbReference type="PROSITE" id="PS00086">
    <property type="entry name" value="CYTOCHROME_P450"/>
    <property type="match status" value="1"/>
</dbReference>
<keyword evidence="3 8" id="KW-0349">Heme</keyword>
<proteinExistence type="inferred from homology"/>
<dbReference type="AlphaFoldDB" id="A0A9P4HUD8"/>
<evidence type="ECO:0000313" key="11">
    <source>
        <dbReference type="EMBL" id="KAF2087022.1"/>
    </source>
</evidence>
<keyword evidence="7 9" id="KW-0503">Monooxygenase</keyword>
<feature type="transmembrane region" description="Helical" evidence="10">
    <location>
        <begin position="6"/>
        <end position="23"/>
    </location>
</feature>
<dbReference type="Proteomes" id="UP000799776">
    <property type="component" value="Unassembled WGS sequence"/>
</dbReference>
<gene>
    <name evidence="11" type="ORF">K490DRAFT_43370</name>
</gene>
<dbReference type="Pfam" id="PF00067">
    <property type="entry name" value="p450"/>
    <property type="match status" value="1"/>
</dbReference>
<keyword evidence="10" id="KW-1133">Transmembrane helix</keyword>
<evidence type="ECO:0000256" key="8">
    <source>
        <dbReference type="PIRSR" id="PIRSR602402-1"/>
    </source>
</evidence>
<keyword evidence="5 9" id="KW-0560">Oxidoreductase</keyword>
<reference evidence="11" key="1">
    <citation type="journal article" date="2020" name="Stud. Mycol.">
        <title>101 Dothideomycetes genomes: a test case for predicting lifestyles and emergence of pathogens.</title>
        <authorList>
            <person name="Haridas S."/>
            <person name="Albert R."/>
            <person name="Binder M."/>
            <person name="Bloem J."/>
            <person name="Labutti K."/>
            <person name="Salamov A."/>
            <person name="Andreopoulos B."/>
            <person name="Baker S."/>
            <person name="Barry K."/>
            <person name="Bills G."/>
            <person name="Bluhm B."/>
            <person name="Cannon C."/>
            <person name="Castanera R."/>
            <person name="Culley D."/>
            <person name="Daum C."/>
            <person name="Ezra D."/>
            <person name="Gonzalez J."/>
            <person name="Henrissat B."/>
            <person name="Kuo A."/>
            <person name="Liang C."/>
            <person name="Lipzen A."/>
            <person name="Lutzoni F."/>
            <person name="Magnuson J."/>
            <person name="Mondo S."/>
            <person name="Nolan M."/>
            <person name="Ohm R."/>
            <person name="Pangilinan J."/>
            <person name="Park H.-J."/>
            <person name="Ramirez L."/>
            <person name="Alfaro M."/>
            <person name="Sun H."/>
            <person name="Tritt A."/>
            <person name="Yoshinaga Y."/>
            <person name="Zwiers L.-H."/>
            <person name="Turgeon B."/>
            <person name="Goodwin S."/>
            <person name="Spatafora J."/>
            <person name="Crous P."/>
            <person name="Grigoriev I."/>
        </authorList>
    </citation>
    <scope>NUCLEOTIDE SEQUENCE</scope>
    <source>
        <strain evidence="11">CBS 121410</strain>
    </source>
</reference>
<protein>
    <submittedName>
        <fullName evidence="11">P450 monooxygenase</fullName>
    </submittedName>
</protein>
<evidence type="ECO:0000256" key="4">
    <source>
        <dbReference type="ARBA" id="ARBA00022723"/>
    </source>
</evidence>
<dbReference type="GO" id="GO:0016712">
    <property type="term" value="F:oxidoreductase activity, acting on paired donors, with incorporation or reduction of molecular oxygen, reduced flavin or flavoprotein as one donor, and incorporation of one atom of oxygen"/>
    <property type="evidence" value="ECO:0007669"/>
    <property type="project" value="InterPro"/>
</dbReference>
<keyword evidence="4 8" id="KW-0479">Metal-binding</keyword>
<dbReference type="EMBL" id="ML978722">
    <property type="protein sequence ID" value="KAF2087022.1"/>
    <property type="molecule type" value="Genomic_DNA"/>
</dbReference>
<evidence type="ECO:0000256" key="9">
    <source>
        <dbReference type="RuleBase" id="RU000461"/>
    </source>
</evidence>